<feature type="compositionally biased region" description="Polar residues" evidence="1">
    <location>
        <begin position="209"/>
        <end position="220"/>
    </location>
</feature>
<feature type="region of interest" description="Disordered" evidence="1">
    <location>
        <begin position="205"/>
        <end position="247"/>
    </location>
</feature>
<feature type="transmembrane region" description="Helical" evidence="2">
    <location>
        <begin position="70"/>
        <end position="93"/>
    </location>
</feature>
<protein>
    <submittedName>
        <fullName evidence="3">O-acyltransferase like protein</fullName>
    </submittedName>
</protein>
<keyword evidence="4" id="KW-1185">Reference proteome</keyword>
<feature type="compositionally biased region" description="Polar residues" evidence="1">
    <location>
        <begin position="429"/>
        <end position="443"/>
    </location>
</feature>
<dbReference type="InterPro" id="IPR052728">
    <property type="entry name" value="O2_lipid_transport_reg"/>
</dbReference>
<evidence type="ECO:0000256" key="2">
    <source>
        <dbReference type="SAM" id="Phobius"/>
    </source>
</evidence>
<feature type="region of interest" description="Disordered" evidence="1">
    <location>
        <begin position="429"/>
        <end position="450"/>
    </location>
</feature>
<evidence type="ECO:0000313" key="3">
    <source>
        <dbReference type="EMBL" id="KAG9510271.1"/>
    </source>
</evidence>
<dbReference type="EMBL" id="JAIFTH010000188">
    <property type="protein sequence ID" value="KAG9510271.1"/>
    <property type="molecule type" value="Genomic_DNA"/>
</dbReference>
<dbReference type="Proteomes" id="UP000825002">
    <property type="component" value="Unassembled WGS sequence"/>
</dbReference>
<feature type="transmembrane region" description="Helical" evidence="2">
    <location>
        <begin position="21"/>
        <end position="43"/>
    </location>
</feature>
<gene>
    <name evidence="3" type="primary">Oacyl</name>
    <name evidence="3" type="ORF">GZH46_01191</name>
</gene>
<evidence type="ECO:0000313" key="4">
    <source>
        <dbReference type="Proteomes" id="UP000825002"/>
    </source>
</evidence>
<reference evidence="3 4" key="1">
    <citation type="submission" date="2020-10" db="EMBL/GenBank/DDBJ databases">
        <authorList>
            <person name="Klimov P.B."/>
            <person name="Dyachkov S.M."/>
            <person name="Chetverikov P.E."/>
        </authorList>
    </citation>
    <scope>NUCLEOTIDE SEQUENCE [LARGE SCALE GENOMIC DNA]</scope>
    <source>
        <strain evidence="3">BMOC 18-1129-001#AD2665</strain>
        <tissue evidence="3">Entire mites</tissue>
    </source>
</reference>
<dbReference type="PANTHER" id="PTHR11161">
    <property type="entry name" value="O-ACYLTRANSFERASE"/>
    <property type="match status" value="1"/>
</dbReference>
<feature type="compositionally biased region" description="Polar residues" evidence="1">
    <location>
        <begin position="228"/>
        <end position="245"/>
    </location>
</feature>
<name>A0ABQ7SA51_9ACAR</name>
<keyword evidence="2" id="KW-0472">Membrane</keyword>
<accession>A0ABQ7SA51</accession>
<keyword evidence="2" id="KW-0812">Transmembrane</keyword>
<organism evidence="3 4">
    <name type="scientific">Fragariocoptes setiger</name>
    <dbReference type="NCBI Taxonomy" id="1670756"/>
    <lineage>
        <taxon>Eukaryota</taxon>
        <taxon>Metazoa</taxon>
        <taxon>Ecdysozoa</taxon>
        <taxon>Arthropoda</taxon>
        <taxon>Chelicerata</taxon>
        <taxon>Arachnida</taxon>
        <taxon>Acari</taxon>
        <taxon>Acariformes</taxon>
        <taxon>Trombidiformes</taxon>
        <taxon>Prostigmata</taxon>
        <taxon>Eupodina</taxon>
        <taxon>Eriophyoidea</taxon>
        <taxon>Phytoptidae</taxon>
        <taxon>Fragariocoptes</taxon>
    </lineage>
</organism>
<sequence>MGLAIGYWLRTRPTYRVPKRIQWLLWLTLPPVSFGTLLMTYLWNGAYSSPSMIDPSPSISALYVACHRTLWTALVAWVVFACATGCASHVNVLLSSQVFVPLSRLSYSIYLVHLPVIMFRSLNIRHTLEWNDINMLWEASGNLVASVLVAYLVNILFESPILNLEKHFRQSSIGNTNRDKHECDTSSTKESTHCVVIDSIEKSNRHNNTDSVTTKSSDNNSFRDDTHSSGSDNSELSNAGQQQQEGELIGHTRNSIPARKVAPVNELALSTTTTTTTATINKPSSINDHQTTTTSMLYKGMNDRMVPEVVLRRAWQDLERVTNAYGTLQRRRGGRHDNHHNNQHLYLDQHQQERATLRNNSMTSRNEEAAGQSMPRHYYDTYSYRIDGRTPLSSFVELSTAYDRALQANHKHWPNQANVLIPRVTGTLQRNSKNNSNRLQQYNIEDEDES</sequence>
<evidence type="ECO:0000256" key="1">
    <source>
        <dbReference type="SAM" id="MobiDB-lite"/>
    </source>
</evidence>
<feature type="transmembrane region" description="Helical" evidence="2">
    <location>
        <begin position="105"/>
        <end position="123"/>
    </location>
</feature>
<comment type="caution">
    <text evidence="3">The sequence shown here is derived from an EMBL/GenBank/DDBJ whole genome shotgun (WGS) entry which is preliminary data.</text>
</comment>
<proteinExistence type="predicted"/>
<dbReference type="PANTHER" id="PTHR11161:SF0">
    <property type="entry name" value="O-ACYLTRANSFERASE LIKE PROTEIN"/>
    <property type="match status" value="1"/>
</dbReference>
<keyword evidence="2" id="KW-1133">Transmembrane helix</keyword>